<dbReference type="EMBL" id="CP000300">
    <property type="protein sequence ID" value="ABE51553.1"/>
    <property type="molecule type" value="Genomic_DNA"/>
</dbReference>
<dbReference type="AlphaFoldDB" id="Q12YC3"/>
<feature type="region of interest" description="Disordered" evidence="1">
    <location>
        <begin position="1"/>
        <end position="20"/>
    </location>
</feature>
<dbReference type="HOGENOM" id="CLU_2662310_0_0_2"/>
<proteinExistence type="predicted"/>
<reference evidence="3" key="1">
    <citation type="journal article" date="2009" name="ISME J.">
        <title>The genome sequence of the psychrophilic archaeon, Methanococcoides burtonii: the role of genome evolution in cold adaptation.</title>
        <authorList>
            <person name="Allen M.A."/>
            <person name="Lauro F.M."/>
            <person name="Williams T.J."/>
            <person name="Burg D."/>
            <person name="Siddiqui K.S."/>
            <person name="De Francisci D."/>
            <person name="Chong K.W."/>
            <person name="Pilak O."/>
            <person name="Chew H.H."/>
            <person name="De Maere M.Z."/>
            <person name="Ting L."/>
            <person name="Katrib M."/>
            <person name="Ng C."/>
            <person name="Sowers K.R."/>
            <person name="Galperin M.Y."/>
            <person name="Anderson I.J."/>
            <person name="Ivanova N."/>
            <person name="Dalin E."/>
            <person name="Martinez M."/>
            <person name="Lapidus A."/>
            <person name="Hauser L."/>
            <person name="Land M."/>
            <person name="Thomas T."/>
            <person name="Cavicchioli R."/>
        </authorList>
    </citation>
    <scope>NUCLEOTIDE SEQUENCE [LARGE SCALE GENOMIC DNA]</scope>
    <source>
        <strain evidence="3">DSM 6242 / NBRC 107633 / OCM 468 / ACE-M</strain>
    </source>
</reference>
<accession>Q12YC3</accession>
<keyword evidence="3" id="KW-1185">Reference proteome</keyword>
<sequence>MFNGRVDTMDKESYKKNIRKNKKCLRNEQENIRNEQENTRNKKKWKKPPIACSVCGEDDENVIEMHHVDGRNNSD</sequence>
<evidence type="ECO:0000313" key="3">
    <source>
        <dbReference type="Proteomes" id="UP000001979"/>
    </source>
</evidence>
<evidence type="ECO:0000313" key="2">
    <source>
        <dbReference type="EMBL" id="ABE51553.1"/>
    </source>
</evidence>
<name>Q12YC3_METBU</name>
<dbReference type="KEGG" id="mbu:Mbur_0579"/>
<evidence type="ECO:0000256" key="1">
    <source>
        <dbReference type="SAM" id="MobiDB-lite"/>
    </source>
</evidence>
<dbReference type="Proteomes" id="UP000001979">
    <property type="component" value="Chromosome"/>
</dbReference>
<protein>
    <submittedName>
        <fullName evidence="2">Uncharacterized protein</fullName>
    </submittedName>
</protein>
<gene>
    <name evidence="2" type="ordered locus">Mbur_0579</name>
</gene>
<organism evidence="2 3">
    <name type="scientific">Methanococcoides burtonii (strain DSM 6242 / NBRC 107633 / OCM 468 / ACE-M)</name>
    <dbReference type="NCBI Taxonomy" id="259564"/>
    <lineage>
        <taxon>Archaea</taxon>
        <taxon>Methanobacteriati</taxon>
        <taxon>Methanobacteriota</taxon>
        <taxon>Stenosarchaea group</taxon>
        <taxon>Methanomicrobia</taxon>
        <taxon>Methanosarcinales</taxon>
        <taxon>Methanosarcinaceae</taxon>
        <taxon>Methanococcoides</taxon>
    </lineage>
</organism>
<dbReference type="STRING" id="259564.Mbur_0579"/>